<sequence length="742" mass="82494">MWGSLPVAAWAVGDSDAPSTLAAQETASFKSNQSGSISQHRLTVELTPQSHRLKASDQMTVQLSGSAIDRLEFELAPTLNVTKVSARGNGHGLPLKVTRRQELSRELAGEPTQIVTIEFREPIGSQAVTMDWEYDGVIHDPPKEPRHLRFVTPSDTSGYIGLEGVYLSSESRWYPDRAGSIATFALRVTLPSGWTAVTHGRRLTPLDSEAGPAEAPVTEWEVNEPTEALTLVANQFVRTAREWKGEHGDPVLIETYLFPEEAALAQDYLDAAGRYLDVYSRLLGPYPFPKFAVVENFFPAGLGMPSFTLLGSGVIKRRYVQPYALGHEIVHSWIGNYVFNRPETGNWVEGLTTYLANYYYEELTGTPEQAREQRRLMLAGYAVYVPAEDDYAVAKFMRKTDQKDNAIGYQKAAMVFHMLRQEVGEEQFWKGLRTLVREYGGRYLDWRGIERLYAALTGRDLRRFFAQWIEQPGAPQLSLVQAVLARDPQGAGRSQHRLDVTIVQRGEPYGLTLPLAVSGEEGHQETISVKVGSSSDRVQVPLSFMPASVQLDPDYMVFRRIDRAVLPPMLNLFVTDRTRTVIVPPTTAREESSIYRRVVERLTTQEAADSQKVTTAVLPPEGADLGRSGGSVLFLGPTQRDAWRHASDPHCAARVQLDEARVAIDQSVVEGTNLAVLVSCPVKQAPGHVATLFYGMTPEAAGRVTRLLFFYGWQSYLIFRDGAVVARGDFGGDRESERLSVR</sequence>
<dbReference type="GO" id="GO:0008237">
    <property type="term" value="F:metallopeptidase activity"/>
    <property type="evidence" value="ECO:0007669"/>
    <property type="project" value="InterPro"/>
</dbReference>
<dbReference type="PANTHER" id="PTHR45726">
    <property type="entry name" value="LEUKOTRIENE A-4 HYDROLASE"/>
    <property type="match status" value="1"/>
</dbReference>
<accession>A0AA86TF62</accession>
<dbReference type="AlphaFoldDB" id="A0AA86TF62"/>
<evidence type="ECO:0000313" key="4">
    <source>
        <dbReference type="EMBL" id="CAI4033634.1"/>
    </source>
</evidence>
<dbReference type="GO" id="GO:0008270">
    <property type="term" value="F:zinc ion binding"/>
    <property type="evidence" value="ECO:0007669"/>
    <property type="project" value="InterPro"/>
</dbReference>
<feature type="binding site" evidence="2">
    <location>
        <position position="349"/>
    </location>
    <ligand>
        <name>Zn(2+)</name>
        <dbReference type="ChEBI" id="CHEBI:29105"/>
        <note>catalytic</note>
    </ligand>
</feature>
<feature type="active site" description="Proton acceptor" evidence="1">
    <location>
        <position position="328"/>
    </location>
</feature>
<organism evidence="4 5">
    <name type="scientific">Nitrospira tepida</name>
    <dbReference type="NCBI Taxonomy" id="2973512"/>
    <lineage>
        <taxon>Bacteria</taxon>
        <taxon>Pseudomonadati</taxon>
        <taxon>Nitrospirota</taxon>
        <taxon>Nitrospiria</taxon>
        <taxon>Nitrospirales</taxon>
        <taxon>Nitrospiraceae</taxon>
        <taxon>Nitrospira</taxon>
    </lineage>
</organism>
<reference evidence="4" key="1">
    <citation type="submission" date="2022-10" db="EMBL/GenBank/DDBJ databases">
        <authorList>
            <person name="Koch H."/>
        </authorList>
    </citation>
    <scope>NUCLEOTIDE SEQUENCE</scope>
    <source>
        <strain evidence="4">DNF</strain>
    </source>
</reference>
<proteinExistence type="predicted"/>
<gene>
    <name evidence="4" type="ORF">DNFV4_04075</name>
</gene>
<dbReference type="PANTHER" id="PTHR45726:SF3">
    <property type="entry name" value="LEUKOTRIENE A-4 HYDROLASE"/>
    <property type="match status" value="1"/>
</dbReference>
<dbReference type="InterPro" id="IPR042097">
    <property type="entry name" value="Aminopeptidase_N-like_N_sf"/>
</dbReference>
<feature type="binding site" evidence="2">
    <location>
        <position position="331"/>
    </location>
    <ligand>
        <name>Zn(2+)</name>
        <dbReference type="ChEBI" id="CHEBI:29105"/>
        <note>catalytic</note>
    </ligand>
</feature>
<evidence type="ECO:0000313" key="5">
    <source>
        <dbReference type="Proteomes" id="UP001179121"/>
    </source>
</evidence>
<protein>
    <submittedName>
        <fullName evidence="4">M1 family peptidase</fullName>
    </submittedName>
</protein>
<keyword evidence="2" id="KW-0479">Metal-binding</keyword>
<evidence type="ECO:0000259" key="3">
    <source>
        <dbReference type="Pfam" id="PF01433"/>
    </source>
</evidence>
<dbReference type="Gene3D" id="2.60.40.1730">
    <property type="entry name" value="tricorn interacting facor f3 domain"/>
    <property type="match status" value="1"/>
</dbReference>
<dbReference type="SUPFAM" id="SSF55486">
    <property type="entry name" value="Metalloproteases ('zincins'), catalytic domain"/>
    <property type="match status" value="1"/>
</dbReference>
<dbReference type="InterPro" id="IPR034015">
    <property type="entry name" value="M1_LTA4H"/>
</dbReference>
<dbReference type="Proteomes" id="UP001179121">
    <property type="component" value="Chromosome"/>
</dbReference>
<feature type="active site" description="Proton donor" evidence="1">
    <location>
        <position position="409"/>
    </location>
</feature>
<dbReference type="Pfam" id="PF01433">
    <property type="entry name" value="Peptidase_M1"/>
    <property type="match status" value="1"/>
</dbReference>
<dbReference type="InterPro" id="IPR014782">
    <property type="entry name" value="Peptidase_M1_dom"/>
</dbReference>
<evidence type="ECO:0000256" key="2">
    <source>
        <dbReference type="PIRSR" id="PIRSR634015-3"/>
    </source>
</evidence>
<evidence type="ECO:0000256" key="1">
    <source>
        <dbReference type="PIRSR" id="PIRSR634015-1"/>
    </source>
</evidence>
<keyword evidence="2" id="KW-0862">Zinc</keyword>
<dbReference type="KEGG" id="nti:DNFV4_04075"/>
<dbReference type="RefSeq" id="WP_289271007.1">
    <property type="nucleotide sequence ID" value="NZ_OX365700.1"/>
</dbReference>
<comment type="cofactor">
    <cofactor evidence="2">
        <name>Zn(2+)</name>
        <dbReference type="ChEBI" id="CHEBI:29105"/>
    </cofactor>
    <text evidence="2">Binds 1 zinc ion per subunit.</text>
</comment>
<dbReference type="Gene3D" id="1.10.390.10">
    <property type="entry name" value="Neutral Protease Domain 2"/>
    <property type="match status" value="1"/>
</dbReference>
<dbReference type="EMBL" id="OX365700">
    <property type="protein sequence ID" value="CAI4033634.1"/>
    <property type="molecule type" value="Genomic_DNA"/>
</dbReference>
<keyword evidence="5" id="KW-1185">Reference proteome</keyword>
<feature type="domain" description="Peptidase M1 membrane alanine aminopeptidase" evidence="3">
    <location>
        <begin position="326"/>
        <end position="468"/>
    </location>
</feature>
<feature type="binding site" evidence="2">
    <location>
        <position position="327"/>
    </location>
    <ligand>
        <name>Zn(2+)</name>
        <dbReference type="ChEBI" id="CHEBI:29105"/>
        <note>catalytic</note>
    </ligand>
</feature>
<name>A0AA86TF62_9BACT</name>
<dbReference type="InterPro" id="IPR027268">
    <property type="entry name" value="Peptidase_M4/M1_CTD_sf"/>
</dbReference>